<dbReference type="AlphaFoldDB" id="A0A7W9IJD5"/>
<accession>A0A7W9IJD5</accession>
<name>A0A7W9IJD5_9ACTN</name>
<gene>
    <name evidence="1" type="ORF">F4562_004900</name>
</gene>
<evidence type="ECO:0000313" key="2">
    <source>
        <dbReference type="Proteomes" id="UP000540685"/>
    </source>
</evidence>
<protein>
    <submittedName>
        <fullName evidence="1">Uncharacterized protein</fullName>
    </submittedName>
</protein>
<proteinExistence type="predicted"/>
<dbReference type="Proteomes" id="UP000540685">
    <property type="component" value="Unassembled WGS sequence"/>
</dbReference>
<organism evidence="1 2">
    <name type="scientific">Streptosporangium becharense</name>
    <dbReference type="NCBI Taxonomy" id="1816182"/>
    <lineage>
        <taxon>Bacteria</taxon>
        <taxon>Bacillati</taxon>
        <taxon>Actinomycetota</taxon>
        <taxon>Actinomycetes</taxon>
        <taxon>Streptosporangiales</taxon>
        <taxon>Streptosporangiaceae</taxon>
        <taxon>Streptosporangium</taxon>
    </lineage>
</organism>
<evidence type="ECO:0000313" key="1">
    <source>
        <dbReference type="EMBL" id="MBB5821838.1"/>
    </source>
</evidence>
<reference evidence="1 2" key="1">
    <citation type="submission" date="2020-08" db="EMBL/GenBank/DDBJ databases">
        <title>Sequencing the genomes of 1000 actinobacteria strains.</title>
        <authorList>
            <person name="Klenk H.-P."/>
        </authorList>
    </citation>
    <scope>NUCLEOTIDE SEQUENCE [LARGE SCALE GENOMIC DNA]</scope>
    <source>
        <strain evidence="1 2">DSM 46887</strain>
    </source>
</reference>
<dbReference type="EMBL" id="JACHMP010000001">
    <property type="protein sequence ID" value="MBB5821838.1"/>
    <property type="molecule type" value="Genomic_DNA"/>
</dbReference>
<comment type="caution">
    <text evidence="1">The sequence shown here is derived from an EMBL/GenBank/DDBJ whole genome shotgun (WGS) entry which is preliminary data.</text>
</comment>
<sequence>MVTGTAFSIGTVFHAATGTVFSAGTASLRNGFLRRNGLL</sequence>
<keyword evidence="2" id="KW-1185">Reference proteome</keyword>